<dbReference type="OrthoDB" id="270318at2759"/>
<proteinExistence type="predicted"/>
<feature type="compositionally biased region" description="Low complexity" evidence="1">
    <location>
        <begin position="10"/>
        <end position="24"/>
    </location>
</feature>
<dbReference type="STRING" id="246404.A0A507FPC9"/>
<comment type="caution">
    <text evidence="2">The sequence shown here is derived from an EMBL/GenBank/DDBJ whole genome shotgun (WGS) entry which is preliminary data.</text>
</comment>
<evidence type="ECO:0000256" key="1">
    <source>
        <dbReference type="SAM" id="MobiDB-lite"/>
    </source>
</evidence>
<accession>A0A507FPC9</accession>
<sequence>MSIRFRGAEPVSSVFPTSSSATSSNETAYPQINMSDSLTTMEDYDRFTNPHFPPDSENAAEAVPPSLTDVLPYEVLSRIFWFLDTAETVSNASMGQLTSIVTTSTQLFEATSKMLNRVSNDPHARCHWLITRYGTRLALFYAFKFHRTILTPEVGQLMLASGSLLPRFLVQLVDKEYHQRVDRVRKQIPIPTLMFFLQAGYHAYGKDVDFREDDVARFERSLYGVTNTAQESLDIVKSLITDFRFVPMRGLGSPIDETVYLVSKLDINFIPLLVRNGLDILFVNDLIMERLLWRTDVTDSLVSSYLRVGFQLSAPAVKKGLQMGRPPTLDILKKYISMPMLETYAEDTVYDMFGPSIRGWNFTSEAIDFLRSQFTISEDTMERAILRFPNGIDPNSADAFPATRSYMKANPCPVWRWILRMYGPSHRLTMACFDDAISRAAAERELHALHDVFLESGVRFRPRHVKILACRVLHRDMTANALHLLKIMRQQILAASREYLKQQQGIDSESVVGGGSSTIGLKTKESFASSSSFNFIFGSGITSGLSIWGGNTQPTAALEPSISALSTMLTAGAASFEPLVASPASLERNEPRTVPENMIPALTPDQRLLWLAAFTEEVTANEEWETRMRTTQLEGGPRGGAYRIAKAPEDAVRFLEEAKQIVSELTALEKLYNNSHRSSAANAAATVVKTMSNASVAPVKADSMLLGGRKGKIVTRSLSSSAATFRRAAGASSRPLGRNLSLSETTSGRSEVANPVASLASLEESERPPSAAIGSAPAAMEPHHGFLMSALNRVSNGSVQENEDLDLDVENAGDENGRQGTRPLPILGNIQYNEPPEAEHQEEEEEEEEEVVEDFDGDDDEGVFDLEPNLESEGENDEDDTATITAVRTQDASLTAGFALHAPSEQVSGDRHGAISSLPSASTNIRHHASTSQAESSSSSRNIQQPNSQRRKMSEVFITRRMASFWKSTRK</sequence>
<feature type="region of interest" description="Disordered" evidence="1">
    <location>
        <begin position="810"/>
        <end position="956"/>
    </location>
</feature>
<reference evidence="2 3" key="1">
    <citation type="journal article" date="2019" name="Sci. Rep.">
        <title>Comparative genomics of chytrid fungi reveal insights into the obligate biotrophic and pathogenic lifestyle of Synchytrium endobioticum.</title>
        <authorList>
            <person name="van de Vossenberg B.T.L.H."/>
            <person name="Warris S."/>
            <person name="Nguyen H.D.T."/>
            <person name="van Gent-Pelzer M.P.E."/>
            <person name="Joly D.L."/>
            <person name="van de Geest H.C."/>
            <person name="Bonants P.J.M."/>
            <person name="Smith D.S."/>
            <person name="Levesque C.A."/>
            <person name="van der Lee T.A.J."/>
        </authorList>
    </citation>
    <scope>NUCLEOTIDE SEQUENCE [LARGE SCALE GENOMIC DNA]</scope>
    <source>
        <strain evidence="2 3">CBS 675.73</strain>
    </source>
</reference>
<feature type="region of interest" description="Disordered" evidence="1">
    <location>
        <begin position="1"/>
        <end position="32"/>
    </location>
</feature>
<keyword evidence="3" id="KW-1185">Reference proteome</keyword>
<feature type="compositionally biased region" description="Low complexity" evidence="1">
    <location>
        <begin position="930"/>
        <end position="948"/>
    </location>
</feature>
<evidence type="ECO:0000313" key="2">
    <source>
        <dbReference type="EMBL" id="TPX77308.1"/>
    </source>
</evidence>
<dbReference type="Proteomes" id="UP000320333">
    <property type="component" value="Unassembled WGS sequence"/>
</dbReference>
<feature type="compositionally biased region" description="Polar residues" evidence="1">
    <location>
        <begin position="882"/>
        <end position="893"/>
    </location>
</feature>
<dbReference type="EMBL" id="QEAP01000024">
    <property type="protein sequence ID" value="TPX77308.1"/>
    <property type="molecule type" value="Genomic_DNA"/>
</dbReference>
<protein>
    <submittedName>
        <fullName evidence="2">Uncharacterized protein</fullName>
    </submittedName>
</protein>
<feature type="compositionally biased region" description="Low complexity" evidence="1">
    <location>
        <begin position="768"/>
        <end position="777"/>
    </location>
</feature>
<feature type="region of interest" description="Disordered" evidence="1">
    <location>
        <begin position="725"/>
        <end position="777"/>
    </location>
</feature>
<evidence type="ECO:0000313" key="3">
    <source>
        <dbReference type="Proteomes" id="UP000320333"/>
    </source>
</evidence>
<organism evidence="2 3">
    <name type="scientific">Chytriomyces confervae</name>
    <dbReference type="NCBI Taxonomy" id="246404"/>
    <lineage>
        <taxon>Eukaryota</taxon>
        <taxon>Fungi</taxon>
        <taxon>Fungi incertae sedis</taxon>
        <taxon>Chytridiomycota</taxon>
        <taxon>Chytridiomycota incertae sedis</taxon>
        <taxon>Chytridiomycetes</taxon>
        <taxon>Chytridiales</taxon>
        <taxon>Chytriomycetaceae</taxon>
        <taxon>Chytriomyces</taxon>
    </lineage>
</organism>
<dbReference type="AlphaFoldDB" id="A0A507FPC9"/>
<feature type="compositionally biased region" description="Acidic residues" evidence="1">
    <location>
        <begin position="840"/>
        <end position="881"/>
    </location>
</feature>
<gene>
    <name evidence="2" type="ORF">CcCBS67573_g01421</name>
</gene>
<feature type="compositionally biased region" description="Polar residues" evidence="1">
    <location>
        <begin position="740"/>
        <end position="749"/>
    </location>
</feature>
<name>A0A507FPC9_9FUNG</name>